<dbReference type="SMART" id="SM00052">
    <property type="entry name" value="EAL"/>
    <property type="match status" value="1"/>
</dbReference>
<dbReference type="PROSITE" id="PS50883">
    <property type="entry name" value="EAL"/>
    <property type="match status" value="1"/>
</dbReference>
<dbReference type="InterPro" id="IPR035919">
    <property type="entry name" value="EAL_sf"/>
</dbReference>
<evidence type="ECO:0000256" key="1">
    <source>
        <dbReference type="SAM" id="MobiDB-lite"/>
    </source>
</evidence>
<dbReference type="AlphaFoldDB" id="A0A975FYA2"/>
<dbReference type="InterPro" id="IPR001633">
    <property type="entry name" value="EAL_dom"/>
</dbReference>
<dbReference type="GO" id="GO:0071111">
    <property type="term" value="F:cyclic-guanylate-specific phosphodiesterase activity"/>
    <property type="evidence" value="ECO:0007669"/>
    <property type="project" value="InterPro"/>
</dbReference>
<dbReference type="KEGG" id="caul:KCG34_15630"/>
<dbReference type="SUPFAM" id="SSF141868">
    <property type="entry name" value="EAL domain-like"/>
    <property type="match status" value="1"/>
</dbReference>
<organism evidence="3 4">
    <name type="scientific">Phenylobacterium montanum</name>
    <dbReference type="NCBI Taxonomy" id="2823693"/>
    <lineage>
        <taxon>Bacteria</taxon>
        <taxon>Pseudomonadati</taxon>
        <taxon>Pseudomonadota</taxon>
        <taxon>Alphaproteobacteria</taxon>
        <taxon>Caulobacterales</taxon>
        <taxon>Caulobacteraceae</taxon>
        <taxon>Phenylobacterium</taxon>
    </lineage>
</organism>
<feature type="region of interest" description="Disordered" evidence="1">
    <location>
        <begin position="533"/>
        <end position="556"/>
    </location>
</feature>
<name>A0A975FYA2_9CAUL</name>
<protein>
    <submittedName>
        <fullName evidence="3">EAL domain-containing protein</fullName>
    </submittedName>
</protein>
<dbReference type="Pfam" id="PF00563">
    <property type="entry name" value="EAL"/>
    <property type="match status" value="1"/>
</dbReference>
<dbReference type="EMBL" id="CP073078">
    <property type="protein sequence ID" value="QUD86516.1"/>
    <property type="molecule type" value="Genomic_DNA"/>
</dbReference>
<dbReference type="Gene3D" id="3.20.20.450">
    <property type="entry name" value="EAL domain"/>
    <property type="match status" value="1"/>
</dbReference>
<accession>A0A975FYA2</accession>
<dbReference type="InterPro" id="IPR050706">
    <property type="entry name" value="Cyclic-di-GMP_PDE-like"/>
</dbReference>
<keyword evidence="4" id="KW-1185">Reference proteome</keyword>
<dbReference type="Proteomes" id="UP000676409">
    <property type="component" value="Chromosome"/>
</dbReference>
<proteinExistence type="predicted"/>
<evidence type="ECO:0000259" key="2">
    <source>
        <dbReference type="PROSITE" id="PS50883"/>
    </source>
</evidence>
<gene>
    <name evidence="3" type="ORF">KCG34_15630</name>
</gene>
<feature type="domain" description="EAL" evidence="2">
    <location>
        <begin position="300"/>
        <end position="547"/>
    </location>
</feature>
<sequence length="556" mass="60938">MQSRATREKSFQAPSWSNNAVRSLVTGDARFLAFAFAGADLLVEFDENWNILYGMSFADGKVEGLRAKTLYELVDATSLPALMSLPASLEPNTRAAAANVVLKTLDGPQRAVMRAFRSRDLGSRISCTFSLGIELPKTAGAAQSPPSVPMLAAEDFIERVSEIMEDPRALRERLYLTFVEVAAARQLGDQPLAEAIRSALSQLEALFLRSAVNQAAAKVAAGRYVLLTNEKTPLEQLDKAIDGLGAEIAALLAPRMSQAQINDPSRPGAGVRAVRYAIDRFLAQEGDPDVATLAAELSTTFKDAGAFRVAVKDRKFKLAYQPIVRLADEKVHAYEALLRIPGKDNTAASIRMAEQLGLIDQLDVAVAEAAWRVLEADRTRELSIAINISGGALRDDGYVQGLIAMTKRSQSMRNRFCIEITERAALEDLEGIDRRVQVLRKMGFNVCVDDFGAGAASFDYLRALNIDTIKIDGRYVRELATSQRSRLLVGHFVRLCAVLNIKTVGARTEDKAAADSLRELGVDYAQGWHYGHPVDEPRTTDKLVAPRRKGLQETWQ</sequence>
<dbReference type="CDD" id="cd01948">
    <property type="entry name" value="EAL"/>
    <property type="match status" value="1"/>
</dbReference>
<dbReference type="PANTHER" id="PTHR33121">
    <property type="entry name" value="CYCLIC DI-GMP PHOSPHODIESTERASE PDEF"/>
    <property type="match status" value="1"/>
</dbReference>
<evidence type="ECO:0000313" key="3">
    <source>
        <dbReference type="EMBL" id="QUD86516.1"/>
    </source>
</evidence>
<reference evidence="3" key="1">
    <citation type="submission" date="2021-04" db="EMBL/GenBank/DDBJ databases">
        <title>The complete genome sequence of Caulobacter sp. S6.</title>
        <authorList>
            <person name="Tang Y."/>
            <person name="Ouyang W."/>
            <person name="Liu Q."/>
            <person name="Huang B."/>
            <person name="Guo Z."/>
            <person name="Lei P."/>
        </authorList>
    </citation>
    <scope>NUCLEOTIDE SEQUENCE</scope>
    <source>
        <strain evidence="3">S6</strain>
    </source>
</reference>
<evidence type="ECO:0000313" key="4">
    <source>
        <dbReference type="Proteomes" id="UP000676409"/>
    </source>
</evidence>
<dbReference type="PANTHER" id="PTHR33121:SF70">
    <property type="entry name" value="SIGNALING PROTEIN YKOW"/>
    <property type="match status" value="1"/>
</dbReference>
<dbReference type="RefSeq" id="WP_211936568.1">
    <property type="nucleotide sequence ID" value="NZ_CP073078.1"/>
</dbReference>